<organism evidence="9 10">
    <name type="scientific">Nelumbo nucifera</name>
    <name type="common">Sacred lotus</name>
    <dbReference type="NCBI Taxonomy" id="4432"/>
    <lineage>
        <taxon>Eukaryota</taxon>
        <taxon>Viridiplantae</taxon>
        <taxon>Streptophyta</taxon>
        <taxon>Embryophyta</taxon>
        <taxon>Tracheophyta</taxon>
        <taxon>Spermatophyta</taxon>
        <taxon>Magnoliopsida</taxon>
        <taxon>Proteales</taxon>
        <taxon>Nelumbonaceae</taxon>
        <taxon>Nelumbo</taxon>
    </lineage>
</organism>
<dbReference type="GeneID" id="104587041"/>
<keyword evidence="2" id="KW-0132">Cell division</keyword>
<gene>
    <name evidence="10" type="primary">LOC104587041</name>
</gene>
<dbReference type="Gene3D" id="2.30.30.140">
    <property type="match status" value="1"/>
</dbReference>
<keyword evidence="6" id="KW-0539">Nucleus</keyword>
<dbReference type="GO" id="GO:0035825">
    <property type="term" value="P:homologous recombination"/>
    <property type="evidence" value="ECO:0007669"/>
    <property type="project" value="UniProtKB-ARBA"/>
</dbReference>
<dbReference type="GO" id="GO:0006281">
    <property type="term" value="P:DNA repair"/>
    <property type="evidence" value="ECO:0007669"/>
    <property type="project" value="UniProtKB-KW"/>
</dbReference>
<feature type="compositionally biased region" description="Polar residues" evidence="8">
    <location>
        <begin position="1193"/>
        <end position="1210"/>
    </location>
</feature>
<evidence type="ECO:0000256" key="5">
    <source>
        <dbReference type="ARBA" id="ARBA00023204"/>
    </source>
</evidence>
<proteinExistence type="predicted"/>
<feature type="compositionally biased region" description="Basic and acidic residues" evidence="8">
    <location>
        <begin position="1174"/>
        <end position="1186"/>
    </location>
</feature>
<dbReference type="CDD" id="cd19953">
    <property type="entry name" value="PDS5"/>
    <property type="match status" value="1"/>
</dbReference>
<evidence type="ECO:0000256" key="8">
    <source>
        <dbReference type="SAM" id="MobiDB-lite"/>
    </source>
</evidence>
<dbReference type="RefSeq" id="XP_010242778.1">
    <property type="nucleotide sequence ID" value="XM_010244476.2"/>
</dbReference>
<comment type="subcellular location">
    <subcellularLocation>
        <location evidence="1">Nucleus</location>
    </subcellularLocation>
</comment>
<dbReference type="GO" id="GO:0140670">
    <property type="term" value="F:cohesin unloader activity"/>
    <property type="evidence" value="ECO:0000318"/>
    <property type="project" value="GO_Central"/>
</dbReference>
<keyword evidence="3" id="KW-0227">DNA damage</keyword>
<dbReference type="InterPro" id="IPR011989">
    <property type="entry name" value="ARM-like"/>
</dbReference>
<dbReference type="Pfam" id="PF20168">
    <property type="entry name" value="PDS5"/>
    <property type="match status" value="1"/>
</dbReference>
<evidence type="ECO:0000256" key="2">
    <source>
        <dbReference type="ARBA" id="ARBA00022618"/>
    </source>
</evidence>
<evidence type="ECO:0000256" key="6">
    <source>
        <dbReference type="ARBA" id="ARBA00023242"/>
    </source>
</evidence>
<dbReference type="PANTHER" id="PTHR12663:SF50">
    <property type="entry name" value="SISTER CHROMATID COHESION PROTEIN PDS5 HOMOLOG B"/>
    <property type="match status" value="1"/>
</dbReference>
<sequence length="1463" mass="164747">MVSAEKVVSDIGKRLAQQTRPNKDFLVKLLRQAASALSELSQSSSLQHAIEPLSDFLVQKSLLQHKDRDIRLLVATCFSEIIRVLAPDPHYSDETLRDIFKLIVSTFVELSDTTSPYFTRRVRILETVAALKCCVLMLDIGCEDLVLETFNIFFSVVREHHQQSVSEAMLSIMTLILEEKVSQPLLDVILRSLLKDEKAAPIASFRLAVSVIQQCTDKLEPFVRGFLTSCILDRDAVGSDLKDFYHEIIFEIFQCAPQMLLAVIPNLTHELLTDQVDVRIKSVNLLGKLFALPEHHVAQQYRQLFFEFLKRFSDKSSEVRIAALQCAKACYMANSSGTESLEVLTALEGRLLDFDDKVRIQAVIVVCDMAKSNLKLIPTELISRAAERLRDKKVSVRKIAMQKLLELYRYYCSKCSEGLFTLSEHFEQIPCKVLMLCYDKDCKEFRPQSMELVLAEDLFPASLSIEERTRHWISLFSHFAPPHIKALNSILSQKRRLQMEMQVYLTLRKQEKENDLEEMQKRIRNSFVKMSASFADPTKAEECFQKLHTVKDNNIFTSLQQLLDGGSIITAKFTIDKFLKLMGDKQLHNEFLRMLSAKCLHNIFSSDHIHCILDCLARKDVGNKHLEASSVNLLMTVLSIFPSLLRGAEKQFQAFLLEEDNPFQDKLLQVLAKAGPHISIKFSDIYHPLERLCLEGTRVQAKFSIAAIASLAGPSDQLVFPKLCKKLVDSLHTGQNIPTVFQSLGCIAQYSVSTFEAWEKEITLYIVDMLFHNNNLHDSDDLALLDEDSGCSASCKLKICGLKALVKSFLPHQGAHVKYEVRELLNILLKMLPEGDISGDIILSENDKAHIRLAAAMSVLRLARRWDFHIPPQIFHITVLKAMDPSSLVRRSFLDKIHKLLKEHAIPTRYACALALGASDCLEDIRADSLKYLAEFIEDYSKEARICQTSTVQDLKGRTMTVYPEYVVVFLIHVLAHDDGFPSDNNQSEENFAQFCSPLFVFLQALINASSIDSSKNVVSDTVSYLLSILHAVKKAEDAVDIHKTPKLHILADIGLFIIKSLSHNCMFSSQTSAVVLLPSSFYKVGIDVKCGKANSSCLGECSFGKNFIDRLLHMFEPHTRPASPVAKRGRKFKDDSMQADVIKCNMMNFPSYKQPNSLARNKEITEKSQVQGGEHHKTVRQESTRTKIKQAHSPNKSKSMGMTSESSISENKKGWSEITEEKLGKKHQVSSFSCSLATEHSLSESQASAHKGLRNCHSLEEAEMENSGVLSDHSKISKINSQEYLSSKGIRGKGEMLIGQRVKIWSPVDKCFYLGTVNGFNCQNSTHKVAYDSGEIEMLHLANESWEIVSNSPLHEKEKDKFHLRHWKCLEGCSEAKASYCDPGVDSSISLEEIVDTFGDKTIGKTSLPSERKESIDNGKIPSSAGKRKKGQKLLVSADTPASRVIDANENAIARRTRSRKV</sequence>
<keyword evidence="5" id="KW-0234">DNA repair</keyword>
<evidence type="ECO:0000256" key="4">
    <source>
        <dbReference type="ARBA" id="ARBA00022776"/>
    </source>
</evidence>
<dbReference type="PANTHER" id="PTHR12663">
    <property type="entry name" value="ANDROGEN INDUCED INHIBITOR OF PROLIFERATION AS3 / PDS5-RELATED"/>
    <property type="match status" value="1"/>
</dbReference>
<dbReference type="Proteomes" id="UP000189703">
    <property type="component" value="Unplaced"/>
</dbReference>
<dbReference type="InterPro" id="IPR016024">
    <property type="entry name" value="ARM-type_fold"/>
</dbReference>
<evidence type="ECO:0000256" key="3">
    <source>
        <dbReference type="ARBA" id="ARBA00022763"/>
    </source>
</evidence>
<evidence type="ECO:0000256" key="7">
    <source>
        <dbReference type="ARBA" id="ARBA00023306"/>
    </source>
</evidence>
<dbReference type="InterPro" id="IPR039776">
    <property type="entry name" value="Pds5"/>
</dbReference>
<evidence type="ECO:0000256" key="1">
    <source>
        <dbReference type="ARBA" id="ARBA00004123"/>
    </source>
</evidence>
<dbReference type="GO" id="GO:0051301">
    <property type="term" value="P:cell division"/>
    <property type="evidence" value="ECO:0007669"/>
    <property type="project" value="UniProtKB-KW"/>
</dbReference>
<dbReference type="SUPFAM" id="SSF48371">
    <property type="entry name" value="ARM repeat"/>
    <property type="match status" value="1"/>
</dbReference>
<dbReference type="KEGG" id="nnu:104587041"/>
<dbReference type="eggNOG" id="KOG1525">
    <property type="taxonomic scope" value="Eukaryota"/>
</dbReference>
<keyword evidence="9" id="KW-1185">Reference proteome</keyword>
<protein>
    <submittedName>
        <fullName evidence="10">Sister chromatid cohesion protein PDS5 homolog A isoform X1</fullName>
    </submittedName>
</protein>
<dbReference type="GO" id="GO:0007064">
    <property type="term" value="P:mitotic sister chromatid cohesion"/>
    <property type="evidence" value="ECO:0000318"/>
    <property type="project" value="GO_Central"/>
</dbReference>
<dbReference type="GO" id="GO:0005634">
    <property type="term" value="C:nucleus"/>
    <property type="evidence" value="ECO:0000318"/>
    <property type="project" value="GO_Central"/>
</dbReference>
<reference evidence="10" key="1">
    <citation type="submission" date="2025-08" db="UniProtKB">
        <authorList>
            <consortium name="RefSeq"/>
        </authorList>
    </citation>
    <scope>IDENTIFICATION</scope>
</reference>
<dbReference type="Gene3D" id="1.25.10.10">
    <property type="entry name" value="Leucine-rich Repeat Variant"/>
    <property type="match status" value="1"/>
</dbReference>
<feature type="region of interest" description="Disordered" evidence="8">
    <location>
        <begin position="1167"/>
        <end position="1216"/>
    </location>
</feature>
<dbReference type="OrthoDB" id="200660at2759"/>
<dbReference type="CDD" id="cd20404">
    <property type="entry name" value="Tudor_Agenet_AtEML-like"/>
    <property type="match status" value="1"/>
</dbReference>
<accession>A0A1U7YU87</accession>
<dbReference type="OMA" id="YPPAYNM"/>
<name>A0A1U7YU87_NELNU</name>
<feature type="region of interest" description="Disordered" evidence="8">
    <location>
        <begin position="1406"/>
        <end position="1442"/>
    </location>
</feature>
<keyword evidence="7" id="KW-0131">Cell cycle</keyword>
<evidence type="ECO:0000313" key="10">
    <source>
        <dbReference type="RefSeq" id="XP_010242778.1"/>
    </source>
</evidence>
<dbReference type="FunCoup" id="A0A1U7YU87">
    <property type="interactions" value="3754"/>
</dbReference>
<dbReference type="STRING" id="4432.A0A1U7YU87"/>
<evidence type="ECO:0000313" key="9">
    <source>
        <dbReference type="Proteomes" id="UP000189703"/>
    </source>
</evidence>
<dbReference type="GO" id="GO:0000785">
    <property type="term" value="C:chromatin"/>
    <property type="evidence" value="ECO:0000318"/>
    <property type="project" value="GO_Central"/>
</dbReference>
<keyword evidence="4" id="KW-0498">Mitosis</keyword>